<dbReference type="AlphaFoldDB" id="A0AAW1S970"/>
<dbReference type="EMBL" id="JALJOU010000008">
    <property type="protein sequence ID" value="KAK9842362.1"/>
    <property type="molecule type" value="Genomic_DNA"/>
</dbReference>
<keyword evidence="1" id="KW-1133">Transmembrane helix</keyword>
<organism evidence="2 3">
    <name type="scientific">Elliptochloris bilobata</name>
    <dbReference type="NCBI Taxonomy" id="381761"/>
    <lineage>
        <taxon>Eukaryota</taxon>
        <taxon>Viridiplantae</taxon>
        <taxon>Chlorophyta</taxon>
        <taxon>core chlorophytes</taxon>
        <taxon>Trebouxiophyceae</taxon>
        <taxon>Trebouxiophyceae incertae sedis</taxon>
        <taxon>Elliptochloris clade</taxon>
        <taxon>Elliptochloris</taxon>
    </lineage>
</organism>
<keyword evidence="1" id="KW-0472">Membrane</keyword>
<accession>A0AAW1S970</accession>
<keyword evidence="1" id="KW-0812">Transmembrane</keyword>
<reference evidence="2 3" key="1">
    <citation type="journal article" date="2024" name="Nat. Commun.">
        <title>Phylogenomics reveals the evolutionary origins of lichenization in chlorophyte algae.</title>
        <authorList>
            <person name="Puginier C."/>
            <person name="Libourel C."/>
            <person name="Otte J."/>
            <person name="Skaloud P."/>
            <person name="Haon M."/>
            <person name="Grisel S."/>
            <person name="Petersen M."/>
            <person name="Berrin J.G."/>
            <person name="Delaux P.M."/>
            <person name="Dal Grande F."/>
            <person name="Keller J."/>
        </authorList>
    </citation>
    <scope>NUCLEOTIDE SEQUENCE [LARGE SCALE GENOMIC DNA]</scope>
    <source>
        <strain evidence="2 3">SAG 245.80</strain>
    </source>
</reference>
<evidence type="ECO:0000313" key="3">
    <source>
        <dbReference type="Proteomes" id="UP001445335"/>
    </source>
</evidence>
<proteinExistence type="predicted"/>
<protein>
    <submittedName>
        <fullName evidence="2">Uncharacterized protein</fullName>
    </submittedName>
</protein>
<sequence length="398" mass="42102">MAEASMLTPSRDNPMRWLSSLAHLPPQQQRQFLLVLGASLQQQQHMVCNPFGGTGSCMELPSNSSFADVCKEHDLKVDCAWYSEDLHEVAENPTDTLKAAMMARGVEDLESACTECFDAQRRLWCSQTVPKCGSFGATVETTILPALTTMAAAIDDGQNHLEALANAVPSLLNASSLSMPCRAMCEAVIGTCSCKKDRTFGELLDSYIASHPDMTGLPPGFSAHIFQRIHATPLCTLFADTNTPGFAGHCDASTPAVCSDTQRWCSGDGGSNVGPLVAGELVAAQMARAMFGWVAQPGSGLAGDEEVALATAGDSDVQALQDVYVRRGGAAQAQGASSHTGLVVLLVCVGLVAAGGGAFAWFRFGRPRLLRARGGEYVPMASLEDGADYRPPAEEPVR</sequence>
<keyword evidence="3" id="KW-1185">Reference proteome</keyword>
<name>A0AAW1S970_9CHLO</name>
<evidence type="ECO:0000313" key="2">
    <source>
        <dbReference type="EMBL" id="KAK9842362.1"/>
    </source>
</evidence>
<dbReference type="Proteomes" id="UP001445335">
    <property type="component" value="Unassembled WGS sequence"/>
</dbReference>
<gene>
    <name evidence="2" type="ORF">WJX81_008566</name>
</gene>
<evidence type="ECO:0000256" key="1">
    <source>
        <dbReference type="SAM" id="Phobius"/>
    </source>
</evidence>
<feature type="transmembrane region" description="Helical" evidence="1">
    <location>
        <begin position="342"/>
        <end position="364"/>
    </location>
</feature>
<comment type="caution">
    <text evidence="2">The sequence shown here is derived from an EMBL/GenBank/DDBJ whole genome shotgun (WGS) entry which is preliminary data.</text>
</comment>